<dbReference type="EMBL" id="CP000939">
    <property type="protein sequence ID" value="ACA45948.1"/>
    <property type="molecule type" value="Genomic_DNA"/>
</dbReference>
<gene>
    <name evidence="1" type="ordered locus">CLD_2544</name>
</gene>
<dbReference type="Proteomes" id="UP000008541">
    <property type="component" value="Chromosome"/>
</dbReference>
<sequence>MNEIDVLNLFKNGDKVPWLSDNEPGFLSYKRCPNLWNLGARPSNQDSSEASDIVENIITCANMYAYANRKSNQVNEENIYIKAYKELAIYLKYLFIFYNDKLTDKYIKEKISNWGWYNLFQCIKDNPNKFENITIITYNYDVWLERVLTIMGIKYNIVGLTNYEDSIVDIIKPHGSISFRSKRSLENSAFKINYNRDIIGAELDELTVDCDNLKIHSHINALIPPAGDSSRFSSSWSNKLHKVAKESANKLIPNDEVILCGLSYWHVDRLEIDEILLSLDSEVNFKIINPKIPSSLNAVVSSIFSNYVSYSSSDILGGLYE</sequence>
<organism evidence="1 2">
    <name type="scientific">Clostridium botulinum (strain Okra / Type B1)</name>
    <dbReference type="NCBI Taxonomy" id="498213"/>
    <lineage>
        <taxon>Bacteria</taxon>
        <taxon>Bacillati</taxon>
        <taxon>Bacillota</taxon>
        <taxon>Clostridia</taxon>
        <taxon>Eubacteriales</taxon>
        <taxon>Clostridiaceae</taxon>
        <taxon>Clostridium</taxon>
    </lineage>
</organism>
<dbReference type="AlphaFoldDB" id="B1IFS1"/>
<evidence type="ECO:0000313" key="2">
    <source>
        <dbReference type="Proteomes" id="UP000008541"/>
    </source>
</evidence>
<reference evidence="1 2" key="1">
    <citation type="journal article" date="2007" name="PLoS ONE">
        <title>Analysis of the neurotoxin complex genes in Clostridium botulinum A1-A4 and B1 strains: BoNT/A3, /Ba4 and /B1 clusters are located within plasmids.</title>
        <authorList>
            <person name="Smith T.J."/>
            <person name="Hill K.K."/>
            <person name="Foley B.T."/>
            <person name="Detter J.C."/>
            <person name="Munk A.C."/>
            <person name="Bruce D.C."/>
            <person name="Doggett N.A."/>
            <person name="Smith L.A."/>
            <person name="Marks J.D."/>
            <person name="Xie G."/>
            <person name="Brettin T.S."/>
        </authorList>
    </citation>
    <scope>NUCLEOTIDE SEQUENCE [LARGE SCALE GENOMIC DNA]</scope>
    <source>
        <strain evidence="2">Okra / Type B1</strain>
    </source>
</reference>
<evidence type="ECO:0000313" key="1">
    <source>
        <dbReference type="EMBL" id="ACA45948.1"/>
    </source>
</evidence>
<dbReference type="HOGENOM" id="CLU_798739_0_0_9"/>
<dbReference type="KEGG" id="cbb:CLD_2544"/>
<proteinExistence type="predicted"/>
<accession>B1IFS1</accession>
<evidence type="ECO:0008006" key="3">
    <source>
        <dbReference type="Google" id="ProtNLM"/>
    </source>
</evidence>
<protein>
    <recommendedName>
        <fullName evidence="3">SIR2-like domain-containing protein</fullName>
    </recommendedName>
</protein>
<name>B1IFS1_CLOBK</name>